<proteinExistence type="predicted"/>
<feature type="compositionally biased region" description="Polar residues" evidence="1">
    <location>
        <begin position="12"/>
        <end position="34"/>
    </location>
</feature>
<organism evidence="2 3">
    <name type="scientific">Euplotes crassus</name>
    <dbReference type="NCBI Taxonomy" id="5936"/>
    <lineage>
        <taxon>Eukaryota</taxon>
        <taxon>Sar</taxon>
        <taxon>Alveolata</taxon>
        <taxon>Ciliophora</taxon>
        <taxon>Intramacronucleata</taxon>
        <taxon>Spirotrichea</taxon>
        <taxon>Hypotrichia</taxon>
        <taxon>Euplotida</taxon>
        <taxon>Euplotidae</taxon>
        <taxon>Moneuplotes</taxon>
    </lineage>
</organism>
<accession>A0AAD1XIC7</accession>
<evidence type="ECO:0000313" key="3">
    <source>
        <dbReference type="Proteomes" id="UP001295684"/>
    </source>
</evidence>
<keyword evidence="3" id="KW-1185">Reference proteome</keyword>
<evidence type="ECO:0000256" key="1">
    <source>
        <dbReference type="SAM" id="MobiDB-lite"/>
    </source>
</evidence>
<feature type="compositionally biased region" description="Basic residues" evidence="1">
    <location>
        <begin position="1"/>
        <end position="11"/>
    </location>
</feature>
<reference evidence="2" key="1">
    <citation type="submission" date="2023-07" db="EMBL/GenBank/DDBJ databases">
        <authorList>
            <consortium name="AG Swart"/>
            <person name="Singh M."/>
            <person name="Singh A."/>
            <person name="Seah K."/>
            <person name="Emmerich C."/>
        </authorList>
    </citation>
    <scope>NUCLEOTIDE SEQUENCE</scope>
    <source>
        <strain evidence="2">DP1</strain>
    </source>
</reference>
<feature type="compositionally biased region" description="Polar residues" evidence="1">
    <location>
        <begin position="46"/>
        <end position="59"/>
    </location>
</feature>
<dbReference type="Proteomes" id="UP001295684">
    <property type="component" value="Unassembled WGS sequence"/>
</dbReference>
<comment type="caution">
    <text evidence="2">The sequence shown here is derived from an EMBL/GenBank/DDBJ whole genome shotgun (WGS) entry which is preliminary data.</text>
</comment>
<sequence>MEHKSANRKFSRTSTPSRSEYSSANFRLKSTNSIHHNESRYKMFRPQSSYQSKLENTASKPDLQRIKKNQELMKKFEIKMKKRVKIKKRKEPVVSLCDLPKAEYLTDYTLNRKINEYENERKIEELQSRYHRLRKAKKTEVQRPTYLQSLITIHKQIISEDQL</sequence>
<evidence type="ECO:0000313" key="2">
    <source>
        <dbReference type="EMBL" id="CAI2373259.1"/>
    </source>
</evidence>
<name>A0AAD1XIC7_EUPCR</name>
<gene>
    <name evidence="2" type="ORF">ECRASSUSDP1_LOCUS14600</name>
</gene>
<feature type="region of interest" description="Disordered" evidence="1">
    <location>
        <begin position="1"/>
        <end position="62"/>
    </location>
</feature>
<dbReference type="EMBL" id="CAMPGE010014597">
    <property type="protein sequence ID" value="CAI2373259.1"/>
    <property type="molecule type" value="Genomic_DNA"/>
</dbReference>
<protein>
    <submittedName>
        <fullName evidence="2">Uncharacterized protein</fullName>
    </submittedName>
</protein>
<dbReference type="AlphaFoldDB" id="A0AAD1XIC7"/>